<dbReference type="InterPro" id="IPR037523">
    <property type="entry name" value="VOC_core"/>
</dbReference>
<dbReference type="InterPro" id="IPR052393">
    <property type="entry name" value="Cadmium-induced_rsp"/>
</dbReference>
<keyword evidence="2" id="KW-0223">Dioxygenase</keyword>
<dbReference type="PANTHER" id="PTHR41294:SF1">
    <property type="entry name" value="CADMIUM-INDUCED PROTEIN CADI"/>
    <property type="match status" value="1"/>
</dbReference>
<gene>
    <name evidence="2" type="ORF">SAMN05421640_0555</name>
</gene>
<dbReference type="GO" id="GO:0051213">
    <property type="term" value="F:dioxygenase activity"/>
    <property type="evidence" value="ECO:0007669"/>
    <property type="project" value="UniProtKB-KW"/>
</dbReference>
<protein>
    <submittedName>
        <fullName evidence="2">Glyoxalase/Bleomycin resistance protein/Dioxygenase superfamily protein</fullName>
    </submittedName>
</protein>
<dbReference type="NCBIfam" id="NF041414">
    <property type="entry name" value="ArsI_CadI_VOC"/>
    <property type="match status" value="1"/>
</dbReference>
<evidence type="ECO:0000313" key="2">
    <source>
        <dbReference type="EMBL" id="SNS53338.1"/>
    </source>
</evidence>
<dbReference type="OrthoDB" id="9789608at2"/>
<organism evidence="2 3">
    <name type="scientific">Ekhidna lutea</name>
    <dbReference type="NCBI Taxonomy" id="447679"/>
    <lineage>
        <taxon>Bacteria</taxon>
        <taxon>Pseudomonadati</taxon>
        <taxon>Bacteroidota</taxon>
        <taxon>Cytophagia</taxon>
        <taxon>Cytophagales</taxon>
        <taxon>Reichenbachiellaceae</taxon>
        <taxon>Ekhidna</taxon>
    </lineage>
</organism>
<dbReference type="Pfam" id="PF00903">
    <property type="entry name" value="Glyoxalase"/>
    <property type="match status" value="1"/>
</dbReference>
<dbReference type="InterPro" id="IPR004360">
    <property type="entry name" value="Glyas_Fos-R_dOase_dom"/>
</dbReference>
<dbReference type="PANTHER" id="PTHR41294">
    <property type="entry name" value="CADMIUM-INDUCED PROTEIN CADI"/>
    <property type="match status" value="1"/>
</dbReference>
<evidence type="ECO:0000259" key="1">
    <source>
        <dbReference type="PROSITE" id="PS51819"/>
    </source>
</evidence>
<name>A0A239FA11_EKHLU</name>
<dbReference type="Proteomes" id="UP000198393">
    <property type="component" value="Unassembled WGS sequence"/>
</dbReference>
<dbReference type="GO" id="GO:0046686">
    <property type="term" value="P:response to cadmium ion"/>
    <property type="evidence" value="ECO:0007669"/>
    <property type="project" value="TreeGrafter"/>
</dbReference>
<dbReference type="Gene3D" id="3.10.180.10">
    <property type="entry name" value="2,3-Dihydroxybiphenyl 1,2-Dioxygenase, domain 1"/>
    <property type="match status" value="1"/>
</dbReference>
<reference evidence="2 3" key="1">
    <citation type="submission" date="2017-06" db="EMBL/GenBank/DDBJ databases">
        <authorList>
            <person name="Kim H.J."/>
            <person name="Triplett B.A."/>
        </authorList>
    </citation>
    <scope>NUCLEOTIDE SEQUENCE [LARGE SCALE GENOMIC DNA]</scope>
    <source>
        <strain evidence="2 3">DSM 19307</strain>
    </source>
</reference>
<accession>A0A239FA11</accession>
<feature type="domain" description="VOC" evidence="1">
    <location>
        <begin position="8"/>
        <end position="123"/>
    </location>
</feature>
<evidence type="ECO:0000313" key="3">
    <source>
        <dbReference type="Proteomes" id="UP000198393"/>
    </source>
</evidence>
<dbReference type="PROSITE" id="PS51819">
    <property type="entry name" value="VOC"/>
    <property type="match status" value="1"/>
</dbReference>
<keyword evidence="3" id="KW-1185">Reference proteome</keyword>
<dbReference type="EMBL" id="FZPD01000001">
    <property type="protein sequence ID" value="SNS53338.1"/>
    <property type="molecule type" value="Genomic_DNA"/>
</dbReference>
<dbReference type="InterPro" id="IPR029068">
    <property type="entry name" value="Glyas_Bleomycin-R_OHBP_Dase"/>
</dbReference>
<proteinExistence type="predicted"/>
<dbReference type="InterPro" id="IPR049789">
    <property type="entry name" value="ArsI/CadI-like"/>
</dbReference>
<dbReference type="RefSeq" id="WP_089355313.1">
    <property type="nucleotide sequence ID" value="NZ_FZPD01000001.1"/>
</dbReference>
<dbReference type="SUPFAM" id="SSF54593">
    <property type="entry name" value="Glyoxalase/Bleomycin resistance protein/Dihydroxybiphenyl dioxygenase"/>
    <property type="match status" value="1"/>
</dbReference>
<dbReference type="AlphaFoldDB" id="A0A239FA11"/>
<keyword evidence="2" id="KW-0560">Oxidoreductase</keyword>
<sequence length="153" mass="17391">MEQKTVFPRTHISLFVSDIGETVAFYDKFFNESAAKVKDDYAKYELDAPALTISFIQNPEKVNTSGHYGIQVKTKEELNEKLNLARGHKLVELEEAETACCYAIQDKFWVNDPDGYEWEVYHFLGDDENFGSREDVEGEPCCEKAEKVGAACC</sequence>